<evidence type="ECO:0000256" key="4">
    <source>
        <dbReference type="ARBA" id="ARBA00022801"/>
    </source>
</evidence>
<dbReference type="Gene3D" id="3.40.50.1820">
    <property type="entry name" value="alpha/beta hydrolase"/>
    <property type="match status" value="1"/>
</dbReference>
<evidence type="ECO:0000256" key="2">
    <source>
        <dbReference type="ARBA" id="ARBA00013276"/>
    </source>
</evidence>
<feature type="region of interest" description="Disordered" evidence="9">
    <location>
        <begin position="459"/>
        <end position="478"/>
    </location>
</feature>
<sequence>MSNCGSHHKNRLINFYKDAPKVREAKSDGDAQLLFVHVSSSRIWSSISNDIMKIAEMISRIVVSIAVYLHLLVICCFRLVDSTTNDPKAALQFEIDENDPRLVTIYWNQLFTAKKIKEISTREIYFRNATDKQYTEEPGEWEPLLIDEKDTRKVSRFVLLKHELCREKDFKVIWYDNNDELHEPKLIRLGPSPTPLKTKFSIEISNLNFNTVTEMISGKLSFTEDKKPAKQDNKHIISSFLSISPYYCKTVFNKWTFEPEIDSTNGNFLIPLSYLKHDCELRVHLNRKLFNSDDNCMELRQTEFDDSPILNLKCESVKNLHCPIEMGKPISTCDVDCDVNIESDVSKSSIQNKIDPNVMVKWKFPNSSKKPTKSYRLRTAEVDYTWNNNPLAEFNVTTSNVSSTVGHIELKQFSKASESFYSLQICAVYDNCKADIDWSLVPKYAIYVADMINEANALSTASETETTSKTASADAEQKKTIQTSAADVDANFKSTGKQRQTQEKFHSAAVNGHQSLEVPLSPPVHGANSANPLYTHFDDYYLLAYLFNTERKICIYSHQIAKISRLATNRERSYFLTSVRLVTGEQQWINLTFAECSSENLSLSMISLAVVIFVINLFQFKFIQTSKAHTALVNTTSGWLQGTVLQMENATTTTATVYEFLNISYGHAPVGNYRFAKPLPASYQFGIIYSNTSAPPCYQYVDQSYPGFAGTEMWNPSFEMTENCLNLNLWQPANAKNAPVLVWIFGGGFVSGSPSLDLYNGSTIAARHGIIVININYRLGPLGFLYLDDKEAPPNVGLLDQRLALQWIQENVQLFGGDPSRITLMGESAGAAAVMSHLLAKNSWHLFNNAILQSGTMNSSWATVDREILKNHSRELASSLGCSGSDLELLRCLRKLPAQDIQSKSEKMWNGKFLSFLFAPVINDELFFGEESSRNLITGNMKKTTILVCFNSDEGSFWLPTYMPKFFNNIGNGMISRTQFYSAVEEAFGDFQNHHQLERVMEYYLANYANERDALSAMIGDFYFTCDLLYTVHLVTQNGVRVYLSQFDYRSKRNPWPQWMGSMHGYEIEFIFGVPLRPENDNYSPHDQFISKLLMEYWSSFVYDSHPTANSTAHVKWPLYTVENPAYLMINESGVSVQWNPLKYECSLMRQLKLGNATEDFYQKKFTNFSLQTGITHSNASHSKLNS</sequence>
<reference evidence="12 13" key="1">
    <citation type="submission" date="2015-05" db="EMBL/GenBank/DDBJ databases">
        <title>Evolution of Trichinella species and genotypes.</title>
        <authorList>
            <person name="Korhonen P.K."/>
            <person name="Edoardo P."/>
            <person name="Giuseppe L.R."/>
            <person name="Gasser R.B."/>
        </authorList>
    </citation>
    <scope>NUCLEOTIDE SEQUENCE [LARGE SCALE GENOMIC DNA]</scope>
    <source>
        <strain evidence="12">ISS10</strain>
    </source>
</reference>
<dbReference type="GO" id="GO:0003990">
    <property type="term" value="F:acetylcholinesterase activity"/>
    <property type="evidence" value="ECO:0007669"/>
    <property type="project" value="UniProtKB-EC"/>
</dbReference>
<dbReference type="FunFam" id="3.40.50.1820:FF:000029">
    <property type="entry name" value="Acetylcholinesterase"/>
    <property type="match status" value="1"/>
</dbReference>
<dbReference type="PANTHER" id="PTHR43918:SF4">
    <property type="entry name" value="CARBOXYLIC ESTER HYDROLASE"/>
    <property type="match status" value="1"/>
</dbReference>
<dbReference type="EMBL" id="JYDW01000034">
    <property type="protein sequence ID" value="KRZ60023.1"/>
    <property type="molecule type" value="Genomic_DNA"/>
</dbReference>
<evidence type="ECO:0000256" key="5">
    <source>
        <dbReference type="ARBA" id="ARBA00022867"/>
    </source>
</evidence>
<feature type="compositionally biased region" description="Low complexity" evidence="9">
    <location>
        <begin position="459"/>
        <end position="474"/>
    </location>
</feature>
<dbReference type="InterPro" id="IPR029058">
    <property type="entry name" value="AB_hydrolase_fold"/>
</dbReference>
<dbReference type="InterPro" id="IPR000997">
    <property type="entry name" value="Cholinesterase"/>
</dbReference>
<feature type="transmembrane region" description="Helical" evidence="10">
    <location>
        <begin position="61"/>
        <end position="80"/>
    </location>
</feature>
<feature type="active site" description="Charge relay system" evidence="8">
    <location>
        <position position="1064"/>
    </location>
</feature>
<feature type="active site" description="Charge relay system" evidence="8">
    <location>
        <position position="954"/>
    </location>
</feature>
<name>A0A0V1LKY4_9BILA</name>
<protein>
    <recommendedName>
        <fullName evidence="2">acetylcholinesterase</fullName>
        <ecNumber evidence="2">3.1.1.7</ecNumber>
    </recommendedName>
</protein>
<accession>A0A0V1LKY4</accession>
<comment type="similarity">
    <text evidence="1">Belongs to the type-B carboxylesterase/lipase family.</text>
</comment>
<keyword evidence="3" id="KW-0719">Serine esterase</keyword>
<dbReference type="AlphaFoldDB" id="A0A0V1LKY4"/>
<evidence type="ECO:0000313" key="13">
    <source>
        <dbReference type="Proteomes" id="UP000054721"/>
    </source>
</evidence>
<dbReference type="ESTHER" id="trisp-e5s3s1">
    <property type="family name" value="ACHE"/>
</dbReference>
<dbReference type="PANTHER" id="PTHR43918">
    <property type="entry name" value="ACETYLCHOLINESTERASE"/>
    <property type="match status" value="1"/>
</dbReference>
<keyword evidence="13" id="KW-1185">Reference proteome</keyword>
<gene>
    <name evidence="12" type="primary">ache</name>
    <name evidence="12" type="ORF">T02_15429</name>
</gene>
<comment type="caution">
    <text evidence="12">The sequence shown here is derived from an EMBL/GenBank/DDBJ whole genome shotgun (WGS) entry which is preliminary data.</text>
</comment>
<evidence type="ECO:0000256" key="3">
    <source>
        <dbReference type="ARBA" id="ARBA00022487"/>
    </source>
</evidence>
<evidence type="ECO:0000256" key="8">
    <source>
        <dbReference type="PIRSR" id="PIRSR600997-1"/>
    </source>
</evidence>
<evidence type="ECO:0000256" key="9">
    <source>
        <dbReference type="SAM" id="MobiDB-lite"/>
    </source>
</evidence>
<organism evidence="12 13">
    <name type="scientific">Trichinella nativa</name>
    <dbReference type="NCBI Taxonomy" id="6335"/>
    <lineage>
        <taxon>Eukaryota</taxon>
        <taxon>Metazoa</taxon>
        <taxon>Ecdysozoa</taxon>
        <taxon>Nematoda</taxon>
        <taxon>Enoplea</taxon>
        <taxon>Dorylaimia</taxon>
        <taxon>Trichinellida</taxon>
        <taxon>Trichinellidae</taxon>
        <taxon>Trichinella</taxon>
    </lineage>
</organism>
<dbReference type="Pfam" id="PF00135">
    <property type="entry name" value="COesterase"/>
    <property type="match status" value="1"/>
</dbReference>
<feature type="domain" description="Carboxylesterase type B" evidence="11">
    <location>
        <begin position="631"/>
        <end position="1146"/>
    </location>
</feature>
<keyword evidence="10" id="KW-1133">Transmembrane helix</keyword>
<evidence type="ECO:0000256" key="7">
    <source>
        <dbReference type="ARBA" id="ARBA00048484"/>
    </source>
</evidence>
<feature type="active site" description="Acyl-ester intermediate" evidence="8">
    <location>
        <position position="828"/>
    </location>
</feature>
<dbReference type="EC" id="3.1.1.7" evidence="2"/>
<evidence type="ECO:0000259" key="11">
    <source>
        <dbReference type="Pfam" id="PF00135"/>
    </source>
</evidence>
<dbReference type="Proteomes" id="UP000054721">
    <property type="component" value="Unassembled WGS sequence"/>
</dbReference>
<feature type="non-terminal residue" evidence="12">
    <location>
        <position position="1187"/>
    </location>
</feature>
<dbReference type="InterPro" id="IPR002018">
    <property type="entry name" value="CarbesteraseB"/>
</dbReference>
<keyword evidence="5" id="KW-0531">Neurotransmitter degradation</keyword>
<dbReference type="InterPro" id="IPR050654">
    <property type="entry name" value="AChE-related_enzymes"/>
</dbReference>
<evidence type="ECO:0000256" key="6">
    <source>
        <dbReference type="ARBA" id="ARBA00023157"/>
    </source>
</evidence>
<dbReference type="STRING" id="6335.A0A0V1LKY4"/>
<dbReference type="PRINTS" id="PR00878">
    <property type="entry name" value="CHOLNESTRASE"/>
</dbReference>
<keyword evidence="4" id="KW-0378">Hydrolase</keyword>
<dbReference type="OrthoDB" id="408631at2759"/>
<evidence type="ECO:0000313" key="12">
    <source>
        <dbReference type="EMBL" id="KRZ60023.1"/>
    </source>
</evidence>
<dbReference type="InterPro" id="IPR019826">
    <property type="entry name" value="Carboxylesterase_B_AS"/>
</dbReference>
<evidence type="ECO:0000256" key="10">
    <source>
        <dbReference type="SAM" id="Phobius"/>
    </source>
</evidence>
<comment type="catalytic activity">
    <reaction evidence="7">
        <text>acetylcholine + H2O = choline + acetate + H(+)</text>
        <dbReference type="Rhea" id="RHEA:17561"/>
        <dbReference type="ChEBI" id="CHEBI:15354"/>
        <dbReference type="ChEBI" id="CHEBI:15355"/>
        <dbReference type="ChEBI" id="CHEBI:15377"/>
        <dbReference type="ChEBI" id="CHEBI:15378"/>
        <dbReference type="ChEBI" id="CHEBI:30089"/>
        <dbReference type="EC" id="3.1.1.7"/>
    </reaction>
</comment>
<evidence type="ECO:0000256" key="1">
    <source>
        <dbReference type="ARBA" id="ARBA00005964"/>
    </source>
</evidence>
<dbReference type="SUPFAM" id="SSF53474">
    <property type="entry name" value="alpha/beta-Hydrolases"/>
    <property type="match status" value="1"/>
</dbReference>
<keyword evidence="6" id="KW-1015">Disulfide bond</keyword>
<proteinExistence type="inferred from homology"/>
<dbReference type="PROSITE" id="PS00122">
    <property type="entry name" value="CARBOXYLESTERASE_B_1"/>
    <property type="match status" value="1"/>
</dbReference>
<keyword evidence="10" id="KW-0472">Membrane</keyword>
<keyword evidence="10" id="KW-0812">Transmembrane</keyword>